<keyword evidence="4" id="KW-0572">Peptidoglycan-anchor</keyword>
<evidence type="ECO:0000256" key="1">
    <source>
        <dbReference type="ARBA" id="ARBA00022512"/>
    </source>
</evidence>
<dbReference type="Pfam" id="PF12892">
    <property type="entry name" value="FctA"/>
    <property type="match status" value="1"/>
</dbReference>
<dbReference type="AlphaFoldDB" id="A0A9D2PCX5"/>
<feature type="domain" description="Gram-positive cocci surface proteins LPxTG" evidence="7">
    <location>
        <begin position="217"/>
        <end position="252"/>
    </location>
</feature>
<name>A0A9D2PCX5_9FIRM</name>
<reference evidence="8" key="2">
    <citation type="submission" date="2021-04" db="EMBL/GenBank/DDBJ databases">
        <authorList>
            <person name="Gilroy R."/>
        </authorList>
    </citation>
    <scope>NUCLEOTIDE SEQUENCE</scope>
    <source>
        <strain evidence="8">CHK183-5548</strain>
    </source>
</reference>
<keyword evidence="1" id="KW-0134">Cell wall</keyword>
<gene>
    <name evidence="8" type="ORF">IAA04_00660</name>
</gene>
<keyword evidence="3 6" id="KW-0732">Signal</keyword>
<dbReference type="PROSITE" id="PS50847">
    <property type="entry name" value="GRAM_POS_ANCHORING"/>
    <property type="match status" value="1"/>
</dbReference>
<dbReference type="InterPro" id="IPR022464">
    <property type="entry name" value="Strep_pil_isopept_link"/>
</dbReference>
<feature type="transmembrane region" description="Helical" evidence="5">
    <location>
        <begin position="226"/>
        <end position="245"/>
    </location>
</feature>
<keyword evidence="5" id="KW-0472">Membrane</keyword>
<dbReference type="NCBIfam" id="TIGR03786">
    <property type="entry name" value="strep_pil_rpt"/>
    <property type="match status" value="1"/>
</dbReference>
<evidence type="ECO:0000256" key="3">
    <source>
        <dbReference type="ARBA" id="ARBA00022729"/>
    </source>
</evidence>
<evidence type="ECO:0000256" key="5">
    <source>
        <dbReference type="SAM" id="Phobius"/>
    </source>
</evidence>
<evidence type="ECO:0000313" key="9">
    <source>
        <dbReference type="Proteomes" id="UP000823883"/>
    </source>
</evidence>
<evidence type="ECO:0000256" key="2">
    <source>
        <dbReference type="ARBA" id="ARBA00022525"/>
    </source>
</evidence>
<organism evidence="8 9">
    <name type="scientific">Candidatus Lachnoclostridium pullistercoris</name>
    <dbReference type="NCBI Taxonomy" id="2838632"/>
    <lineage>
        <taxon>Bacteria</taxon>
        <taxon>Bacillati</taxon>
        <taxon>Bacillota</taxon>
        <taxon>Clostridia</taxon>
        <taxon>Lachnospirales</taxon>
        <taxon>Lachnospiraceae</taxon>
    </lineage>
</organism>
<feature type="chain" id="PRO_5039125802" evidence="6">
    <location>
        <begin position="30"/>
        <end position="252"/>
    </location>
</feature>
<keyword evidence="2" id="KW-0964">Secreted</keyword>
<evidence type="ECO:0000256" key="4">
    <source>
        <dbReference type="ARBA" id="ARBA00023088"/>
    </source>
</evidence>
<accession>A0A9D2PCX5</accession>
<evidence type="ECO:0000313" key="8">
    <source>
        <dbReference type="EMBL" id="HJC46548.1"/>
    </source>
</evidence>
<dbReference type="Gene3D" id="2.60.40.3050">
    <property type="match status" value="1"/>
</dbReference>
<dbReference type="Proteomes" id="UP000823883">
    <property type="component" value="Unassembled WGS sequence"/>
</dbReference>
<keyword evidence="5" id="KW-1133">Transmembrane helix</keyword>
<evidence type="ECO:0000256" key="6">
    <source>
        <dbReference type="SAM" id="SignalP"/>
    </source>
</evidence>
<evidence type="ECO:0000259" key="7">
    <source>
        <dbReference type="PROSITE" id="PS50847"/>
    </source>
</evidence>
<reference evidence="8" key="1">
    <citation type="journal article" date="2021" name="PeerJ">
        <title>Extensive microbial diversity within the chicken gut microbiome revealed by metagenomics and culture.</title>
        <authorList>
            <person name="Gilroy R."/>
            <person name="Ravi A."/>
            <person name="Getino M."/>
            <person name="Pursley I."/>
            <person name="Horton D.L."/>
            <person name="Alikhan N.F."/>
            <person name="Baker D."/>
            <person name="Gharbi K."/>
            <person name="Hall N."/>
            <person name="Watson M."/>
            <person name="Adriaenssens E.M."/>
            <person name="Foster-Nyarko E."/>
            <person name="Jarju S."/>
            <person name="Secka A."/>
            <person name="Antonio M."/>
            <person name="Oren A."/>
            <person name="Chaudhuri R.R."/>
            <person name="La Ragione R."/>
            <person name="Hildebrand F."/>
            <person name="Pallen M.J."/>
        </authorList>
    </citation>
    <scope>NUCLEOTIDE SEQUENCE</scope>
    <source>
        <strain evidence="8">CHK183-5548</strain>
    </source>
</reference>
<keyword evidence="5" id="KW-0812">Transmembrane</keyword>
<sequence>MYQKIKKLLFHTLVPAVLAAMMVPTAAFAQESSCTASIPVEIQVTGSAVPSDVEYRLVLEAVSANAPMPAESQIIIKNAGKSSFGPITYSSPNDYEYRIYQNSDAQNRFTYDDTVYNVTVRVTNGAEGGLVSEIWAVKDGESSGKADNILFTNHYSRPGGGGGGGGGNPGGGPYVPGGPGVEGDGLTEIVDDGTPLAPGFGDGNGTQINDDPIPLALPKTGDTTNLALWAALMAVSGGCLVFLAVTGRRRDA</sequence>
<feature type="signal peptide" evidence="6">
    <location>
        <begin position="1"/>
        <end position="29"/>
    </location>
</feature>
<protein>
    <submittedName>
        <fullName evidence="8">LPXTG cell wall anchor domain-containing protein</fullName>
    </submittedName>
</protein>
<dbReference type="NCBIfam" id="TIGR01167">
    <property type="entry name" value="LPXTG_anchor"/>
    <property type="match status" value="1"/>
</dbReference>
<proteinExistence type="predicted"/>
<dbReference type="InterPro" id="IPR019931">
    <property type="entry name" value="LPXTG_anchor"/>
</dbReference>
<dbReference type="EMBL" id="DWWL01000003">
    <property type="protein sequence ID" value="HJC46548.1"/>
    <property type="molecule type" value="Genomic_DNA"/>
</dbReference>
<dbReference type="InterPro" id="IPR038174">
    <property type="entry name" value="Strep_pil_link_sf"/>
</dbReference>
<comment type="caution">
    <text evidence="8">The sequence shown here is derived from an EMBL/GenBank/DDBJ whole genome shotgun (WGS) entry which is preliminary data.</text>
</comment>